<sequence>MAVSSALPPCGSRTLLLIAMSSWSVKTFCGVAVTSADGEAVTLAAGELLMSLDGVVPPG</sequence>
<keyword evidence="2" id="KW-1185">Reference proteome</keyword>
<accession>A0ABZ2R2T2</accession>
<organism evidence="1 2">
    <name type="scientific">Pseudarthrobacter quantipunctorum</name>
    <dbReference type="NCBI Taxonomy" id="3128980"/>
    <lineage>
        <taxon>Bacteria</taxon>
        <taxon>Bacillati</taxon>
        <taxon>Actinomycetota</taxon>
        <taxon>Actinomycetes</taxon>
        <taxon>Micrococcales</taxon>
        <taxon>Micrococcaceae</taxon>
        <taxon>Pseudarthrobacter</taxon>
    </lineage>
</organism>
<name>A0ABZ2R2T2_9MICC</name>
<evidence type="ECO:0000313" key="1">
    <source>
        <dbReference type="EMBL" id="WXK91510.1"/>
    </source>
</evidence>
<proteinExistence type="predicted"/>
<evidence type="ECO:0000313" key="2">
    <source>
        <dbReference type="Proteomes" id="UP001623384"/>
    </source>
</evidence>
<gene>
    <name evidence="1" type="ORF">WHH00_10350</name>
</gene>
<reference evidence="1 2" key="1">
    <citation type="submission" date="2024-03" db="EMBL/GenBank/DDBJ databases">
        <title>Rhodococcus navarretei sp. nov. and Pseudarthrobacter quantumdoti sp. nov., two new species with the ability to biosynthesize Quantum Dots isolated from soil samples at Union Glacier, Antarctica.</title>
        <authorList>
            <person name="Vargas M."/>
        </authorList>
    </citation>
    <scope>NUCLEOTIDE SEQUENCE [LARGE SCALE GENOMIC DNA]</scope>
    <source>
        <strain evidence="1 2">RC-2-3</strain>
    </source>
</reference>
<dbReference type="Proteomes" id="UP001623384">
    <property type="component" value="Chromosome"/>
</dbReference>
<dbReference type="EMBL" id="CP148033">
    <property type="protein sequence ID" value="WXK91510.1"/>
    <property type="molecule type" value="Genomic_DNA"/>
</dbReference>
<protein>
    <submittedName>
        <fullName evidence="1">Uncharacterized protein</fullName>
    </submittedName>
</protein>
<dbReference type="RefSeq" id="WP_406632544.1">
    <property type="nucleotide sequence ID" value="NZ_CP148033.1"/>
</dbReference>